<dbReference type="GO" id="GO:0005096">
    <property type="term" value="F:GTPase activator activity"/>
    <property type="evidence" value="ECO:0007669"/>
    <property type="project" value="UniProtKB-KW"/>
</dbReference>
<sequence length="280" mass="29839">MSQPATRIHREASEQAEGLQAPDPSGDQNALTEAVLVAAFGHTDPNAQEISALVTHKGGMGLAWVLLQFIRTGRCCLSLDNLDLSDFSLGAGKLEAVFSALPTGPSHVETLKCDCDLEDASLLFPSLPRSLETLELRGNRFRIASMETLSSVLEARWLPFLVSLDLSDNPLGPLGVRALAKGLAAPLQVLKLARTGVKEKGVEALAEVLKGKKVTSLLTLDLAGNKLFSAGLKPLAAAFTIPGVAPTLQTLILKDNSLTQSSDPERREHAPLNRLLPRTS</sequence>
<evidence type="ECO:0000256" key="2">
    <source>
        <dbReference type="ARBA" id="ARBA00022614"/>
    </source>
</evidence>
<keyword evidence="1" id="KW-0343">GTPase activation</keyword>
<dbReference type="GO" id="GO:0005829">
    <property type="term" value="C:cytosol"/>
    <property type="evidence" value="ECO:0007669"/>
    <property type="project" value="TreeGrafter"/>
</dbReference>
<organism evidence="5">
    <name type="scientific">Chromera velia CCMP2878</name>
    <dbReference type="NCBI Taxonomy" id="1169474"/>
    <lineage>
        <taxon>Eukaryota</taxon>
        <taxon>Sar</taxon>
        <taxon>Alveolata</taxon>
        <taxon>Colpodellida</taxon>
        <taxon>Chromeraceae</taxon>
        <taxon>Chromera</taxon>
    </lineage>
</organism>
<evidence type="ECO:0000256" key="3">
    <source>
        <dbReference type="ARBA" id="ARBA00022737"/>
    </source>
</evidence>
<proteinExistence type="predicted"/>
<dbReference type="InterPro" id="IPR032675">
    <property type="entry name" value="LRR_dom_sf"/>
</dbReference>
<dbReference type="SUPFAM" id="SSF52047">
    <property type="entry name" value="RNI-like"/>
    <property type="match status" value="1"/>
</dbReference>
<dbReference type="PhylomeDB" id="A0A0K6S732"/>
<evidence type="ECO:0000256" key="4">
    <source>
        <dbReference type="SAM" id="MobiDB-lite"/>
    </source>
</evidence>
<accession>A0A0K6S732</accession>
<evidence type="ECO:0000256" key="1">
    <source>
        <dbReference type="ARBA" id="ARBA00022468"/>
    </source>
</evidence>
<name>A0A0K6S732_9ALVE</name>
<evidence type="ECO:0000313" key="5">
    <source>
        <dbReference type="EMBL" id="CUC09295.1"/>
    </source>
</evidence>
<gene>
    <name evidence="5" type="ORF">Cvel_18038.t2</name>
</gene>
<dbReference type="InterPro" id="IPR027038">
    <property type="entry name" value="RanGap"/>
</dbReference>
<dbReference type="Pfam" id="PF13516">
    <property type="entry name" value="LRR_6"/>
    <property type="match status" value="2"/>
</dbReference>
<keyword evidence="2" id="KW-0433">Leucine-rich repeat</keyword>
<dbReference type="VEuPathDB" id="CryptoDB:Cvel_18038"/>
<dbReference type="SMART" id="SM00368">
    <property type="entry name" value="LRR_RI"/>
    <property type="match status" value="4"/>
</dbReference>
<keyword evidence="3" id="KW-0677">Repeat</keyword>
<reference evidence="5" key="1">
    <citation type="submission" date="2014-11" db="EMBL/GenBank/DDBJ databases">
        <title>Molecular phylogeny of cliff fern family Woodsiaceae with morphological implications.</title>
        <authorList>
            <person name="Shao Y.-Z."/>
            <person name="Wei R."/>
            <person name="Zhang X.-C."/>
        </authorList>
    </citation>
    <scope>NUCLEOTIDE SEQUENCE</scope>
</reference>
<dbReference type="GO" id="GO:0048471">
    <property type="term" value="C:perinuclear region of cytoplasm"/>
    <property type="evidence" value="ECO:0007669"/>
    <property type="project" value="TreeGrafter"/>
</dbReference>
<feature type="region of interest" description="Disordered" evidence="4">
    <location>
        <begin position="1"/>
        <end position="27"/>
    </location>
</feature>
<dbReference type="InterPro" id="IPR001611">
    <property type="entry name" value="Leu-rich_rpt"/>
</dbReference>
<dbReference type="GO" id="GO:0006913">
    <property type="term" value="P:nucleocytoplasmic transport"/>
    <property type="evidence" value="ECO:0007669"/>
    <property type="project" value="TreeGrafter"/>
</dbReference>
<dbReference type="Gene3D" id="3.80.10.10">
    <property type="entry name" value="Ribonuclease Inhibitor"/>
    <property type="match status" value="1"/>
</dbReference>
<dbReference type="EMBL" id="CDMZ01000522">
    <property type="protein sequence ID" value="CUC09295.1"/>
    <property type="molecule type" value="Genomic_DNA"/>
</dbReference>
<dbReference type="GO" id="GO:0031267">
    <property type="term" value="F:small GTPase binding"/>
    <property type="evidence" value="ECO:0007669"/>
    <property type="project" value="TreeGrafter"/>
</dbReference>
<feature type="region of interest" description="Disordered" evidence="4">
    <location>
        <begin position="259"/>
        <end position="280"/>
    </location>
</feature>
<protein>
    <submittedName>
        <fullName evidence="5">Uncharacterized protein</fullName>
    </submittedName>
</protein>
<dbReference type="GO" id="GO:0005634">
    <property type="term" value="C:nucleus"/>
    <property type="evidence" value="ECO:0007669"/>
    <property type="project" value="TreeGrafter"/>
</dbReference>
<dbReference type="AlphaFoldDB" id="A0A0K6S732"/>
<dbReference type="PANTHER" id="PTHR24113">
    <property type="entry name" value="RAN GTPASE-ACTIVATING PROTEIN 1"/>
    <property type="match status" value="1"/>
</dbReference>
<dbReference type="PANTHER" id="PTHR24113:SF12">
    <property type="entry name" value="RAN GTPASE-ACTIVATING PROTEIN 1"/>
    <property type="match status" value="1"/>
</dbReference>